<proteinExistence type="predicted"/>
<evidence type="ECO:0000313" key="3">
    <source>
        <dbReference type="Proteomes" id="UP000623467"/>
    </source>
</evidence>
<reference evidence="2" key="1">
    <citation type="submission" date="2020-05" db="EMBL/GenBank/DDBJ databases">
        <title>Mycena genomes resolve the evolution of fungal bioluminescence.</title>
        <authorList>
            <person name="Tsai I.J."/>
        </authorList>
    </citation>
    <scope>NUCLEOTIDE SEQUENCE</scope>
    <source>
        <strain evidence="2">160909Yilan</strain>
    </source>
</reference>
<dbReference type="Proteomes" id="UP000623467">
    <property type="component" value="Unassembled WGS sequence"/>
</dbReference>
<comment type="caution">
    <text evidence="2">The sequence shown here is derived from an EMBL/GenBank/DDBJ whole genome shotgun (WGS) entry which is preliminary data.</text>
</comment>
<protein>
    <submittedName>
        <fullName evidence="2">Uncharacterized protein</fullName>
    </submittedName>
</protein>
<name>A0A8H6U2U8_9AGAR</name>
<dbReference type="EMBL" id="JACAZH010000073">
    <property type="protein sequence ID" value="KAF7328635.1"/>
    <property type="molecule type" value="Genomic_DNA"/>
</dbReference>
<feature type="region of interest" description="Disordered" evidence="1">
    <location>
        <begin position="1"/>
        <end position="22"/>
    </location>
</feature>
<organism evidence="2 3">
    <name type="scientific">Mycena sanguinolenta</name>
    <dbReference type="NCBI Taxonomy" id="230812"/>
    <lineage>
        <taxon>Eukaryota</taxon>
        <taxon>Fungi</taxon>
        <taxon>Dikarya</taxon>
        <taxon>Basidiomycota</taxon>
        <taxon>Agaricomycotina</taxon>
        <taxon>Agaricomycetes</taxon>
        <taxon>Agaricomycetidae</taxon>
        <taxon>Agaricales</taxon>
        <taxon>Marasmiineae</taxon>
        <taxon>Mycenaceae</taxon>
        <taxon>Mycena</taxon>
    </lineage>
</organism>
<evidence type="ECO:0000313" key="2">
    <source>
        <dbReference type="EMBL" id="KAF7328635.1"/>
    </source>
</evidence>
<sequence>MESHLGMSSISSSSRLSHRGGGQGVAVPGHTYIACLFFDIASPHTAGTMKEDAAGVGSLARLLFASMLWFLPLCAVRLTPSRLPGVEVTRRRRWVAGGRGIGRVTDGSASQRWTATVDVWVQGALAYIAALAIETGTGWCRPSFVHGRGRRGVAVRTTIAVLHREGRIGDRCERAGAGSDGRVTLRRRGALFSVWAADHARAHSSFCANWCWTRAALPCAGYGWWWSVARCVLSMQWVRRADAQGLVPCRGEMGDGPRRAAGVDAGVYVAPMWRMGTHPP</sequence>
<keyword evidence="3" id="KW-1185">Reference proteome</keyword>
<evidence type="ECO:0000256" key="1">
    <source>
        <dbReference type="SAM" id="MobiDB-lite"/>
    </source>
</evidence>
<accession>A0A8H6U2U8</accession>
<dbReference type="AlphaFoldDB" id="A0A8H6U2U8"/>
<feature type="compositionally biased region" description="Low complexity" evidence="1">
    <location>
        <begin position="1"/>
        <end position="15"/>
    </location>
</feature>
<gene>
    <name evidence="2" type="ORF">MSAN_02475500</name>
</gene>